<name>A0A7J6GY44_CANSA</name>
<organism evidence="1 2">
    <name type="scientific">Cannabis sativa</name>
    <name type="common">Hemp</name>
    <name type="synonym">Marijuana</name>
    <dbReference type="NCBI Taxonomy" id="3483"/>
    <lineage>
        <taxon>Eukaryota</taxon>
        <taxon>Viridiplantae</taxon>
        <taxon>Streptophyta</taxon>
        <taxon>Embryophyta</taxon>
        <taxon>Tracheophyta</taxon>
        <taxon>Spermatophyta</taxon>
        <taxon>Magnoliopsida</taxon>
        <taxon>eudicotyledons</taxon>
        <taxon>Gunneridae</taxon>
        <taxon>Pentapetalae</taxon>
        <taxon>rosids</taxon>
        <taxon>fabids</taxon>
        <taxon>Rosales</taxon>
        <taxon>Cannabaceae</taxon>
        <taxon>Cannabis</taxon>
    </lineage>
</organism>
<proteinExistence type="predicted"/>
<dbReference type="AlphaFoldDB" id="A0A7J6GY44"/>
<accession>A0A7J6GY44</accession>
<gene>
    <name evidence="1" type="ORF">G4B88_020275</name>
</gene>
<dbReference type="Proteomes" id="UP000583929">
    <property type="component" value="Unassembled WGS sequence"/>
</dbReference>
<comment type="caution">
    <text evidence="1">The sequence shown here is derived from an EMBL/GenBank/DDBJ whole genome shotgun (WGS) entry which is preliminary data.</text>
</comment>
<evidence type="ECO:0000313" key="2">
    <source>
        <dbReference type="Proteomes" id="UP000583929"/>
    </source>
</evidence>
<evidence type="ECO:0000313" key="1">
    <source>
        <dbReference type="EMBL" id="KAF4387260.1"/>
    </source>
</evidence>
<keyword evidence="2" id="KW-1185">Reference proteome</keyword>
<protein>
    <submittedName>
        <fullName evidence="1">Uncharacterized protein</fullName>
    </submittedName>
</protein>
<sequence length="140" mass="15750">MDMHDSIVKEISDNPNARWTATNNDSFSNFTVCQFRHILGVKPTPKQQLRSTPVISHPKSLKMPKSFDARTAVLHHFKNFKGIVALVGLLVLCNHYQIGFASILTWQVESNAIANVMLLRLILYEHVTGPTQGNEGFGYK</sequence>
<dbReference type="Gene3D" id="3.90.70.10">
    <property type="entry name" value="Cysteine proteinases"/>
    <property type="match status" value="1"/>
</dbReference>
<dbReference type="EMBL" id="JAATIQ010000079">
    <property type="protein sequence ID" value="KAF4387260.1"/>
    <property type="molecule type" value="Genomic_DNA"/>
</dbReference>
<reference evidence="1 2" key="1">
    <citation type="journal article" date="2020" name="bioRxiv">
        <title>Sequence and annotation of 42 cannabis genomes reveals extensive copy number variation in cannabinoid synthesis and pathogen resistance genes.</title>
        <authorList>
            <person name="Mckernan K.J."/>
            <person name="Helbert Y."/>
            <person name="Kane L.T."/>
            <person name="Ebling H."/>
            <person name="Zhang L."/>
            <person name="Liu B."/>
            <person name="Eaton Z."/>
            <person name="Mclaughlin S."/>
            <person name="Kingan S."/>
            <person name="Baybayan P."/>
            <person name="Concepcion G."/>
            <person name="Jordan M."/>
            <person name="Riva A."/>
            <person name="Barbazuk W."/>
            <person name="Harkins T."/>
        </authorList>
    </citation>
    <scope>NUCLEOTIDE SEQUENCE [LARGE SCALE GENOMIC DNA]</scope>
    <source>
        <strain evidence="2">cv. Jamaican Lion 4</strain>
        <tissue evidence="1">Leaf</tissue>
    </source>
</reference>